<feature type="transmembrane region" description="Helical" evidence="9">
    <location>
        <begin position="312"/>
        <end position="339"/>
    </location>
</feature>
<dbReference type="PROSITE" id="PS50928">
    <property type="entry name" value="ABC_TM1"/>
    <property type="match status" value="1"/>
</dbReference>
<feature type="transmembrane region" description="Helical" evidence="9">
    <location>
        <begin position="445"/>
        <end position="469"/>
    </location>
</feature>
<keyword evidence="3 9" id="KW-0813">Transport</keyword>
<evidence type="ECO:0000313" key="13">
    <source>
        <dbReference type="EMBL" id="GAA1809362.1"/>
    </source>
</evidence>
<evidence type="ECO:0000256" key="8">
    <source>
        <dbReference type="ARBA" id="ARBA00023136"/>
    </source>
</evidence>
<feature type="transmembrane region" description="Helical" evidence="9">
    <location>
        <begin position="520"/>
        <end position="538"/>
    </location>
</feature>
<feature type="transmembrane region" description="Helical" evidence="9">
    <location>
        <begin position="74"/>
        <end position="92"/>
    </location>
</feature>
<evidence type="ECO:0000256" key="10">
    <source>
        <dbReference type="RuleBase" id="RU367050"/>
    </source>
</evidence>
<evidence type="ECO:0000256" key="11">
    <source>
        <dbReference type="SAM" id="MobiDB-lite"/>
    </source>
</evidence>
<name>A0ABN2M5C8_9MICO</name>
<evidence type="ECO:0000256" key="4">
    <source>
        <dbReference type="ARBA" id="ARBA00022475"/>
    </source>
</evidence>
<dbReference type="InterPro" id="IPR000515">
    <property type="entry name" value="MetI-like"/>
</dbReference>
<dbReference type="Pfam" id="PF00528">
    <property type="entry name" value="BPD_transp_1"/>
    <property type="match status" value="1"/>
</dbReference>
<evidence type="ECO:0000256" key="7">
    <source>
        <dbReference type="ARBA" id="ARBA00022989"/>
    </source>
</evidence>
<dbReference type="Pfam" id="PF16296">
    <property type="entry name" value="TM_PBP2_N"/>
    <property type="match status" value="1"/>
</dbReference>
<dbReference type="InterPro" id="IPR035906">
    <property type="entry name" value="MetI-like_sf"/>
</dbReference>
<keyword evidence="6 9" id="KW-0812">Transmembrane</keyword>
<evidence type="ECO:0000256" key="1">
    <source>
        <dbReference type="ARBA" id="ARBA00004651"/>
    </source>
</evidence>
<dbReference type="SUPFAM" id="SSF161098">
    <property type="entry name" value="MetI-like"/>
    <property type="match status" value="1"/>
</dbReference>
<keyword evidence="8 9" id="KW-0472">Membrane</keyword>
<evidence type="ECO:0000313" key="14">
    <source>
        <dbReference type="Proteomes" id="UP001500002"/>
    </source>
</evidence>
<feature type="transmembrane region" description="Helical" evidence="9">
    <location>
        <begin position="403"/>
        <end position="425"/>
    </location>
</feature>
<feature type="transmembrane region" description="Helical" evidence="9">
    <location>
        <begin position="47"/>
        <end position="68"/>
    </location>
</feature>
<evidence type="ECO:0000256" key="2">
    <source>
        <dbReference type="ARBA" id="ARBA00009047"/>
    </source>
</evidence>
<evidence type="ECO:0000256" key="9">
    <source>
        <dbReference type="RuleBase" id="RU363032"/>
    </source>
</evidence>
<dbReference type="InterPro" id="IPR035277">
    <property type="entry name" value="MalF_N"/>
</dbReference>
<dbReference type="RefSeq" id="WP_344295444.1">
    <property type="nucleotide sequence ID" value="NZ_BAAANJ010000005.1"/>
</dbReference>
<dbReference type="SUPFAM" id="SSF160964">
    <property type="entry name" value="MalF N-terminal region-like"/>
    <property type="match status" value="1"/>
</dbReference>
<dbReference type="CDD" id="cd06261">
    <property type="entry name" value="TM_PBP2"/>
    <property type="match status" value="1"/>
</dbReference>
<dbReference type="EMBL" id="BAAANJ010000005">
    <property type="protein sequence ID" value="GAA1809362.1"/>
    <property type="molecule type" value="Genomic_DNA"/>
</dbReference>
<accession>A0ABN2M5C8</accession>
<sequence length="548" mass="59676">MSTKIDDEVVPGRSDTSGTSATAPKPTKRQRQAAGIADAASGGIKVFLFKLVALGLVDAIALYALFILVTADQWLIAAVVAVVTIAVNWIYFSRRRLPAKYLTPGVIFLVLFQVFVLVYTGYIAFTNYGTGHNGSQQQAVSSLMASSLQRVEDSPTYPVTVVDQFGTLGLLVTDPDGDALIGTNESPLAEVDAEFDGGKAVAVDGWTTLSFADVIARTDEITELAVPFSDDPNDGAMRTPDGSNAYQYVSTLEYDEAAGTMTDLTTGAVYSDIGTGAFTSPDGEELLPGWQITVGFDNFVRAVTDPRLLQPLVYVTLWTFAFAFISVASTFFLGLFLAIVFNDMRMRGRKFYRVLMILPYAIPSFLSALIWAGMMNESFGFINQVIFGGASIPWLTDPWMAKFSVLLVNLWLGFPYMFLVCMGALQSIPDDIQEAAKVDGAKPWAIFRLIKLPLLLVTVAPLLIASFAFNFNNFNVIYMLTDGGPRDSNAPIPVGFTDLLITMVYKVAFTGQSRDYGLASAYSIIIFIIVAVISIIAFRRTKSLEELN</sequence>
<protein>
    <recommendedName>
        <fullName evidence="10">Maltose/maltodextrin transport system permease protein</fullName>
    </recommendedName>
</protein>
<feature type="transmembrane region" description="Helical" evidence="9">
    <location>
        <begin position="351"/>
        <end position="372"/>
    </location>
</feature>
<dbReference type="PANTHER" id="PTHR47314:SF1">
    <property type="entry name" value="MALTOSE_MALTODEXTRIN TRANSPORT SYSTEM PERMEASE PROTEIN MALF"/>
    <property type="match status" value="1"/>
</dbReference>
<feature type="region of interest" description="Disordered" evidence="11">
    <location>
        <begin position="1"/>
        <end position="30"/>
    </location>
</feature>
<dbReference type="PANTHER" id="PTHR47314">
    <property type="entry name" value="MALTOSE/MALTODEXTRIN TRANSPORT SYSTEM PERMEASE PROTEIN MALF"/>
    <property type="match status" value="1"/>
</dbReference>
<keyword evidence="5 10" id="KW-0762">Sugar transport</keyword>
<evidence type="ECO:0000256" key="3">
    <source>
        <dbReference type="ARBA" id="ARBA00022448"/>
    </source>
</evidence>
<keyword evidence="14" id="KW-1185">Reference proteome</keyword>
<comment type="caution">
    <text evidence="13">The sequence shown here is derived from an EMBL/GenBank/DDBJ whole genome shotgun (WGS) entry which is preliminary data.</text>
</comment>
<organism evidence="13 14">
    <name type="scientific">Agromyces neolithicus</name>
    <dbReference type="NCBI Taxonomy" id="269420"/>
    <lineage>
        <taxon>Bacteria</taxon>
        <taxon>Bacillati</taxon>
        <taxon>Actinomycetota</taxon>
        <taxon>Actinomycetes</taxon>
        <taxon>Micrococcales</taxon>
        <taxon>Microbacteriaceae</taxon>
        <taxon>Agromyces</taxon>
    </lineage>
</organism>
<comment type="similarity">
    <text evidence="2 10">Belongs to the binding-protein-dependent transport system permease family. MalFG subfamily.</text>
</comment>
<feature type="transmembrane region" description="Helical" evidence="9">
    <location>
        <begin position="104"/>
        <end position="125"/>
    </location>
</feature>
<evidence type="ECO:0000256" key="6">
    <source>
        <dbReference type="ARBA" id="ARBA00022692"/>
    </source>
</evidence>
<keyword evidence="4 10" id="KW-1003">Cell membrane</keyword>
<comment type="subcellular location">
    <subcellularLocation>
        <location evidence="1 9">Cell membrane</location>
        <topology evidence="1 9">Multi-pass membrane protein</topology>
    </subcellularLocation>
</comment>
<proteinExistence type="inferred from homology"/>
<dbReference type="Gene3D" id="3.10.650.10">
    <property type="entry name" value="MalF N-terminal region-like"/>
    <property type="match status" value="1"/>
</dbReference>
<dbReference type="Gene3D" id="1.20.58.370">
    <property type="entry name" value="MalF N-terminal region-like"/>
    <property type="match status" value="1"/>
</dbReference>
<comment type="function">
    <text evidence="10">Part of the ABC transporter complex MalEFGK involved in maltose/maltodextrin import. Probably responsible for the translocation of the substrate across the membrane.</text>
</comment>
<reference evidence="13 14" key="1">
    <citation type="journal article" date="2019" name="Int. J. Syst. Evol. Microbiol.">
        <title>The Global Catalogue of Microorganisms (GCM) 10K type strain sequencing project: providing services to taxonomists for standard genome sequencing and annotation.</title>
        <authorList>
            <consortium name="The Broad Institute Genomics Platform"/>
            <consortium name="The Broad Institute Genome Sequencing Center for Infectious Disease"/>
            <person name="Wu L."/>
            <person name="Ma J."/>
        </authorList>
    </citation>
    <scope>NUCLEOTIDE SEQUENCE [LARGE SCALE GENOMIC DNA]</scope>
    <source>
        <strain evidence="13 14">JCM 14322</strain>
    </source>
</reference>
<dbReference type="Gene3D" id="1.10.3720.10">
    <property type="entry name" value="MetI-like"/>
    <property type="match status" value="1"/>
</dbReference>
<gene>
    <name evidence="13" type="ORF">GCM10009749_17310</name>
</gene>
<dbReference type="InterPro" id="IPR032550">
    <property type="entry name" value="TM_PBP2_N"/>
</dbReference>
<keyword evidence="7 9" id="KW-1133">Transmembrane helix</keyword>
<dbReference type="Proteomes" id="UP001500002">
    <property type="component" value="Unassembled WGS sequence"/>
</dbReference>
<feature type="domain" description="ABC transmembrane type-1" evidence="12">
    <location>
        <begin position="316"/>
        <end position="537"/>
    </location>
</feature>
<evidence type="ECO:0000259" key="12">
    <source>
        <dbReference type="PROSITE" id="PS50928"/>
    </source>
</evidence>
<evidence type="ECO:0000256" key="5">
    <source>
        <dbReference type="ARBA" id="ARBA00022597"/>
    </source>
</evidence>